<dbReference type="Pfam" id="PF04547">
    <property type="entry name" value="Anoctamin"/>
    <property type="match status" value="1"/>
</dbReference>
<name>X6MI53_RETFI</name>
<accession>X6MI53</accession>
<feature type="domain" description="Anoctamin transmembrane" evidence="6">
    <location>
        <begin position="318"/>
        <end position="377"/>
    </location>
</feature>
<dbReference type="OrthoDB" id="296386at2759"/>
<reference evidence="7 8" key="1">
    <citation type="journal article" date="2013" name="Curr. Biol.">
        <title>The Genome of the Foraminiferan Reticulomyxa filosa.</title>
        <authorList>
            <person name="Glockner G."/>
            <person name="Hulsmann N."/>
            <person name="Schleicher M."/>
            <person name="Noegel A.A."/>
            <person name="Eichinger L."/>
            <person name="Gallinger C."/>
            <person name="Pawlowski J."/>
            <person name="Sierra R."/>
            <person name="Euteneuer U."/>
            <person name="Pillet L."/>
            <person name="Moustafa A."/>
            <person name="Platzer M."/>
            <person name="Groth M."/>
            <person name="Szafranski K."/>
            <person name="Schliwa M."/>
        </authorList>
    </citation>
    <scope>NUCLEOTIDE SEQUENCE [LARGE SCALE GENOMIC DNA]</scope>
</reference>
<keyword evidence="4 5" id="KW-0472">Membrane</keyword>
<dbReference type="EMBL" id="ASPP01020544">
    <property type="protein sequence ID" value="ETO13549.1"/>
    <property type="molecule type" value="Genomic_DNA"/>
</dbReference>
<feature type="transmembrane region" description="Helical" evidence="5">
    <location>
        <begin position="339"/>
        <end position="357"/>
    </location>
</feature>
<sequence>MESHKEHHHEENSFEGFCFVFARETAKYKVHVDGNCLKVEEKKDFVQNQAHKYFQELILPKKKNFFVFHIVSILYLSFFSKIEKRAKKKKKKNGPINRALTCELSDAERENLLSGLTKKLNAAKEQVFHYCIATSKNEPDLICVLIWADFKEVERYAAERELVLEINPTEAIKEGRKLGHFKLAHNTLLASEQSHVCESCRSYNHDNKAKENYLPMSDWEHIHIPFESSLHRRIYQKNEHNSSVLSNRLYLRVLYDMITDDIKTGGAGYNVNKQATNPHHPLQYTFAVHDEDWMTHLPPGKKLFALGLRKQFSQIDQIRDYYGELIAFYFAFLLHYQRYLLYIAPIGALWFIIQVSLSEIVIRGSFGFVVYSNEFVYLIFFLF</sequence>
<feature type="transmembrane region" description="Helical" evidence="5">
    <location>
        <begin position="65"/>
        <end position="82"/>
    </location>
</feature>
<protein>
    <recommendedName>
        <fullName evidence="6">Anoctamin transmembrane domain-containing protein</fullName>
    </recommendedName>
</protein>
<organism evidence="7 8">
    <name type="scientific">Reticulomyxa filosa</name>
    <dbReference type="NCBI Taxonomy" id="46433"/>
    <lineage>
        <taxon>Eukaryota</taxon>
        <taxon>Sar</taxon>
        <taxon>Rhizaria</taxon>
        <taxon>Retaria</taxon>
        <taxon>Foraminifera</taxon>
        <taxon>Monothalamids</taxon>
        <taxon>Reticulomyxidae</taxon>
        <taxon>Reticulomyxa</taxon>
    </lineage>
</organism>
<evidence type="ECO:0000256" key="1">
    <source>
        <dbReference type="ARBA" id="ARBA00004141"/>
    </source>
</evidence>
<evidence type="ECO:0000256" key="2">
    <source>
        <dbReference type="ARBA" id="ARBA00022692"/>
    </source>
</evidence>
<dbReference type="GO" id="GO:0016020">
    <property type="term" value="C:membrane"/>
    <property type="evidence" value="ECO:0007669"/>
    <property type="project" value="UniProtKB-SubCell"/>
</dbReference>
<comment type="caution">
    <text evidence="7">The sequence shown here is derived from an EMBL/GenBank/DDBJ whole genome shotgun (WGS) entry which is preliminary data.</text>
</comment>
<keyword evidence="8" id="KW-1185">Reference proteome</keyword>
<dbReference type="Proteomes" id="UP000023152">
    <property type="component" value="Unassembled WGS sequence"/>
</dbReference>
<keyword evidence="2 5" id="KW-0812">Transmembrane</keyword>
<keyword evidence="3 5" id="KW-1133">Transmembrane helix</keyword>
<evidence type="ECO:0000256" key="3">
    <source>
        <dbReference type="ARBA" id="ARBA00022989"/>
    </source>
</evidence>
<dbReference type="InterPro" id="IPR049452">
    <property type="entry name" value="Anoctamin_TM"/>
</dbReference>
<evidence type="ECO:0000256" key="4">
    <source>
        <dbReference type="ARBA" id="ARBA00023136"/>
    </source>
</evidence>
<dbReference type="AlphaFoldDB" id="X6MI53"/>
<evidence type="ECO:0000313" key="7">
    <source>
        <dbReference type="EMBL" id="ETO13549.1"/>
    </source>
</evidence>
<dbReference type="PANTHER" id="PTHR12308:SF73">
    <property type="entry name" value="ANOCTAMIN"/>
    <property type="match status" value="1"/>
</dbReference>
<proteinExistence type="predicted"/>
<evidence type="ECO:0000313" key="8">
    <source>
        <dbReference type="Proteomes" id="UP000023152"/>
    </source>
</evidence>
<comment type="subcellular location">
    <subcellularLocation>
        <location evidence="1">Membrane</location>
        <topology evidence="1">Multi-pass membrane protein</topology>
    </subcellularLocation>
</comment>
<evidence type="ECO:0000259" key="6">
    <source>
        <dbReference type="Pfam" id="PF04547"/>
    </source>
</evidence>
<dbReference type="GO" id="GO:0005254">
    <property type="term" value="F:chloride channel activity"/>
    <property type="evidence" value="ECO:0007669"/>
    <property type="project" value="TreeGrafter"/>
</dbReference>
<feature type="transmembrane region" description="Helical" evidence="5">
    <location>
        <begin position="363"/>
        <end position="382"/>
    </location>
</feature>
<dbReference type="InterPro" id="IPR007632">
    <property type="entry name" value="Anoctamin"/>
</dbReference>
<evidence type="ECO:0000256" key="5">
    <source>
        <dbReference type="SAM" id="Phobius"/>
    </source>
</evidence>
<dbReference type="PANTHER" id="PTHR12308">
    <property type="entry name" value="ANOCTAMIN"/>
    <property type="match status" value="1"/>
</dbReference>
<gene>
    <name evidence="7" type="ORF">RFI_23820</name>
</gene>